<name>A0A6B0RK02_9CETA</name>
<accession>A0A6B0RK02</accession>
<reference evidence="1" key="1">
    <citation type="submission" date="2019-10" db="EMBL/GenBank/DDBJ databases">
        <title>The sequence and de novo assembly of the wild yak genome.</title>
        <authorList>
            <person name="Liu Y."/>
        </authorList>
    </citation>
    <scope>NUCLEOTIDE SEQUENCE [LARGE SCALE GENOMIC DNA]</scope>
    <source>
        <strain evidence="1">WY2019</strain>
    </source>
</reference>
<dbReference type="AlphaFoldDB" id="A0A6B0RK02"/>
<comment type="caution">
    <text evidence="1">The sequence shown here is derived from an EMBL/GenBank/DDBJ whole genome shotgun (WGS) entry which is preliminary data.</text>
</comment>
<proteinExistence type="predicted"/>
<dbReference type="EMBL" id="VBQZ03000044">
    <property type="protein sequence ID" value="MXQ88284.1"/>
    <property type="molecule type" value="Genomic_DNA"/>
</dbReference>
<sequence>MSKSLSLLCKVTAPSSQRPPGSASVEKTLKTPCSLPSLASGSPDAFLLLKETLVTSETSDQPQDLKSWLEDEAKKWSAEFCPRLITPGVLSTG</sequence>
<organism evidence="1 2">
    <name type="scientific">Bos mutus</name>
    <name type="common">wild yak</name>
    <dbReference type="NCBI Taxonomy" id="72004"/>
    <lineage>
        <taxon>Eukaryota</taxon>
        <taxon>Metazoa</taxon>
        <taxon>Chordata</taxon>
        <taxon>Craniata</taxon>
        <taxon>Vertebrata</taxon>
        <taxon>Euteleostomi</taxon>
        <taxon>Mammalia</taxon>
        <taxon>Eutheria</taxon>
        <taxon>Laurasiatheria</taxon>
        <taxon>Artiodactyla</taxon>
        <taxon>Ruminantia</taxon>
        <taxon>Pecora</taxon>
        <taxon>Bovidae</taxon>
        <taxon>Bovinae</taxon>
        <taxon>Bos</taxon>
    </lineage>
</organism>
<keyword evidence="2" id="KW-1185">Reference proteome</keyword>
<evidence type="ECO:0000313" key="1">
    <source>
        <dbReference type="EMBL" id="MXQ88284.1"/>
    </source>
</evidence>
<gene>
    <name evidence="1" type="ORF">E5288_WYG017210</name>
</gene>
<evidence type="ECO:0000313" key="2">
    <source>
        <dbReference type="Proteomes" id="UP000322234"/>
    </source>
</evidence>
<dbReference type="Proteomes" id="UP000322234">
    <property type="component" value="Unassembled WGS sequence"/>
</dbReference>
<protein>
    <submittedName>
        <fullName evidence="1">Uncharacterized protein</fullName>
    </submittedName>
</protein>